<keyword evidence="1" id="KW-0812">Transmembrane</keyword>
<gene>
    <name evidence="2" type="ORF">HHK02_01160</name>
</gene>
<proteinExistence type="predicted"/>
<reference evidence="2 3" key="1">
    <citation type="submission" date="2020-07" db="EMBL/GenBank/DDBJ databases">
        <title>Genome sequence of Lactobacillus reuteri CNEI-KCA3 isolated from the faeces of a reared-broiler chicken, South-East Nigeria, reveals presence of CRISPR arrays.</title>
        <authorList>
            <person name="Anukam K.C."/>
            <person name="Ibezim C.N."/>
            <person name="BeecK W.V."/>
            <person name="Allonsius C."/>
            <person name="Broek M.D."/>
            <person name="Tuyaerts I."/>
            <person name="Attama A."/>
            <person name="Esimone C.O."/>
            <person name="Lebeer S."/>
        </authorList>
    </citation>
    <scope>NUCLEOTIDE SEQUENCE [LARGE SCALE GENOMIC DNA]</scope>
    <source>
        <strain evidence="2 3">CNEI-KCA3</strain>
    </source>
</reference>
<keyword evidence="1" id="KW-0472">Membrane</keyword>
<dbReference type="AlphaFoldDB" id="A0A7L6BIF5"/>
<evidence type="ECO:0000256" key="1">
    <source>
        <dbReference type="SAM" id="Phobius"/>
    </source>
</evidence>
<keyword evidence="1" id="KW-1133">Transmembrane helix</keyword>
<name>A0A7L6BIF5_LIMRT</name>
<dbReference type="Proteomes" id="UP000510868">
    <property type="component" value="Chromosome"/>
</dbReference>
<evidence type="ECO:0000313" key="3">
    <source>
        <dbReference type="Proteomes" id="UP000510868"/>
    </source>
</evidence>
<organism evidence="2 3">
    <name type="scientific">Limosilactobacillus reuteri</name>
    <name type="common">Lactobacillus reuteri</name>
    <dbReference type="NCBI Taxonomy" id="1598"/>
    <lineage>
        <taxon>Bacteria</taxon>
        <taxon>Bacillati</taxon>
        <taxon>Bacillota</taxon>
        <taxon>Bacilli</taxon>
        <taxon>Lactobacillales</taxon>
        <taxon>Lactobacillaceae</taxon>
        <taxon>Limosilactobacillus</taxon>
    </lineage>
</organism>
<evidence type="ECO:0000313" key="2">
    <source>
        <dbReference type="EMBL" id="QLQ61973.1"/>
    </source>
</evidence>
<sequence length="46" mass="4851">MSYTAIISLLVMLAFLGVSTVAYGGISLFIIVPIIVATGFLVKEMS</sequence>
<feature type="transmembrane region" description="Helical" evidence="1">
    <location>
        <begin position="6"/>
        <end position="36"/>
    </location>
</feature>
<protein>
    <submittedName>
        <fullName evidence="2">Uncharacterized protein</fullName>
    </submittedName>
</protein>
<dbReference type="RefSeq" id="WP_181462619.1">
    <property type="nucleotide sequence ID" value="NZ_CP059275.1"/>
</dbReference>
<accession>A0A7L6BIF5</accession>
<dbReference type="EMBL" id="CP059275">
    <property type="protein sequence ID" value="QLQ61973.1"/>
    <property type="molecule type" value="Genomic_DNA"/>
</dbReference>